<evidence type="ECO:0000313" key="2">
    <source>
        <dbReference type="EMBL" id="GAX08962.1"/>
    </source>
</evidence>
<evidence type="ECO:0000313" key="3">
    <source>
        <dbReference type="Proteomes" id="UP000223370"/>
    </source>
</evidence>
<feature type="chain" id="PRO_5013006780" evidence="1">
    <location>
        <begin position="33"/>
        <end position="172"/>
    </location>
</feature>
<dbReference type="EMBL" id="BCMJ01000011">
    <property type="protein sequence ID" value="GAX08962.1"/>
    <property type="molecule type" value="Genomic_DNA"/>
</dbReference>
<evidence type="ECO:0000256" key="1">
    <source>
        <dbReference type="SAM" id="SignalP"/>
    </source>
</evidence>
<keyword evidence="3" id="KW-1185">Reference proteome</keyword>
<name>A0A1Z5J559_9LACO</name>
<dbReference type="Proteomes" id="UP000223370">
    <property type="component" value="Unassembled WGS sequence"/>
</dbReference>
<comment type="caution">
    <text evidence="2">The sequence shown here is derived from an EMBL/GenBank/DDBJ whole genome shotgun (WGS) entry which is preliminary data.</text>
</comment>
<keyword evidence="1" id="KW-0732">Signal</keyword>
<sequence precursor="true">MSLLGKRILAYGTVIVASVALFLGFSQTKADAASTVSSVPTAFRGTWYENDGYSKQKYKISAKHMTFYWYSHGKYKSEGTYSLVKKLGNAKHKFIFQKHKNGWYTYSLSLANGAAPMKKTTVKIGGKKYTAILTNGGGQVGYMPKHQKYDLMLHHATNHHYQQMASTSGSRS</sequence>
<gene>
    <name evidence="2" type="ORF">IWT5_02131</name>
</gene>
<dbReference type="RefSeq" id="WP_098826131.1">
    <property type="nucleotide sequence ID" value="NZ_BCMJ01000011.1"/>
</dbReference>
<reference evidence="2 3" key="1">
    <citation type="submission" date="2015-11" db="EMBL/GenBank/DDBJ databases">
        <title>Draft genome sequences of new species of the genus Lactobacillus isolated from orchardgrass silage.</title>
        <authorList>
            <person name="Tohno M."/>
            <person name="Tanizawa Y."/>
            <person name="Arita M."/>
        </authorList>
    </citation>
    <scope>NUCLEOTIDE SEQUENCE [LARGE SCALE GENOMIC DNA]</scope>
    <source>
        <strain evidence="2 3">IWT5</strain>
    </source>
</reference>
<organism evidence="2 3">
    <name type="scientific">Secundilactobacillus silagincola</name>
    <dbReference type="NCBI Taxonomy" id="1714681"/>
    <lineage>
        <taxon>Bacteria</taxon>
        <taxon>Bacillati</taxon>
        <taxon>Bacillota</taxon>
        <taxon>Bacilli</taxon>
        <taxon>Lactobacillales</taxon>
        <taxon>Lactobacillaceae</taxon>
        <taxon>Secundilactobacillus</taxon>
    </lineage>
</organism>
<accession>A0A1Z5J559</accession>
<proteinExistence type="predicted"/>
<dbReference type="OrthoDB" id="2289075at2"/>
<feature type="signal peptide" evidence="1">
    <location>
        <begin position="1"/>
        <end position="32"/>
    </location>
</feature>
<protein>
    <submittedName>
        <fullName evidence="2">Uncharacterized protein</fullName>
    </submittedName>
</protein>
<dbReference type="AlphaFoldDB" id="A0A1Z5J559"/>